<dbReference type="AlphaFoldDB" id="A0A5D2V4E4"/>
<dbReference type="PANTHER" id="PTHR48475:SF2">
    <property type="entry name" value="RIBONUCLEASE H"/>
    <property type="match status" value="1"/>
</dbReference>
<dbReference type="Proteomes" id="UP000323597">
    <property type="component" value="Chromosome D05"/>
</dbReference>
<reference evidence="1 2" key="1">
    <citation type="submission" date="2019-07" db="EMBL/GenBank/DDBJ databases">
        <title>WGS assembly of Gossypium mustelinum.</title>
        <authorList>
            <person name="Chen Z.J."/>
            <person name="Sreedasyam A."/>
            <person name="Ando A."/>
            <person name="Song Q."/>
            <person name="De L."/>
            <person name="Hulse-Kemp A."/>
            <person name="Ding M."/>
            <person name="Ye W."/>
            <person name="Kirkbride R."/>
            <person name="Jenkins J."/>
            <person name="Plott C."/>
            <person name="Lovell J."/>
            <person name="Lin Y.-M."/>
            <person name="Vaughn R."/>
            <person name="Liu B."/>
            <person name="Li W."/>
            <person name="Simpson S."/>
            <person name="Scheffler B."/>
            <person name="Saski C."/>
            <person name="Grover C."/>
            <person name="Hu G."/>
            <person name="Conover J."/>
            <person name="Carlson J."/>
            <person name="Shu S."/>
            <person name="Boston L."/>
            <person name="Williams M."/>
            <person name="Peterson D."/>
            <person name="Mcgee K."/>
            <person name="Jones D."/>
            <person name="Wendel J."/>
            <person name="Stelly D."/>
            <person name="Grimwood J."/>
            <person name="Schmutz J."/>
        </authorList>
    </citation>
    <scope>NUCLEOTIDE SEQUENCE [LARGE SCALE GENOMIC DNA]</scope>
    <source>
        <strain evidence="1">1408120.09</strain>
    </source>
</reference>
<name>A0A5D2V4E4_GOSMU</name>
<gene>
    <name evidence="1" type="ORF">E1A91_D05G348900v1</name>
</gene>
<dbReference type="PANTHER" id="PTHR48475">
    <property type="entry name" value="RIBONUCLEASE H"/>
    <property type="match status" value="1"/>
</dbReference>
<sequence>ETWITPIIHTLQGKKESQDRKELTKQQCKAARYTLLKGVLYRKGFSHPLLLCLSPSEADYIMREIHEDIYGDHLGGRLLVQKIRRQ</sequence>
<keyword evidence="2" id="KW-1185">Reference proteome</keyword>
<dbReference type="Gene3D" id="1.10.340.70">
    <property type="match status" value="1"/>
</dbReference>
<accession>A0A5D2V4E4</accession>
<feature type="non-terminal residue" evidence="1">
    <location>
        <position position="1"/>
    </location>
</feature>
<organism evidence="1 2">
    <name type="scientific">Gossypium mustelinum</name>
    <name type="common">Cotton</name>
    <name type="synonym">Gossypium caicoense</name>
    <dbReference type="NCBI Taxonomy" id="34275"/>
    <lineage>
        <taxon>Eukaryota</taxon>
        <taxon>Viridiplantae</taxon>
        <taxon>Streptophyta</taxon>
        <taxon>Embryophyta</taxon>
        <taxon>Tracheophyta</taxon>
        <taxon>Spermatophyta</taxon>
        <taxon>Magnoliopsida</taxon>
        <taxon>eudicotyledons</taxon>
        <taxon>Gunneridae</taxon>
        <taxon>Pentapetalae</taxon>
        <taxon>rosids</taxon>
        <taxon>malvids</taxon>
        <taxon>Malvales</taxon>
        <taxon>Malvaceae</taxon>
        <taxon>Malvoideae</taxon>
        <taxon>Gossypium</taxon>
    </lineage>
</organism>
<proteinExistence type="predicted"/>
<evidence type="ECO:0000313" key="2">
    <source>
        <dbReference type="Proteomes" id="UP000323597"/>
    </source>
</evidence>
<evidence type="ECO:0000313" key="1">
    <source>
        <dbReference type="EMBL" id="TYI84219.1"/>
    </source>
</evidence>
<protein>
    <recommendedName>
        <fullName evidence="3">Integrase zinc-binding domain-containing protein</fullName>
    </recommendedName>
</protein>
<evidence type="ECO:0008006" key="3">
    <source>
        <dbReference type="Google" id="ProtNLM"/>
    </source>
</evidence>
<dbReference type="EMBL" id="CM017653">
    <property type="protein sequence ID" value="TYI84219.1"/>
    <property type="molecule type" value="Genomic_DNA"/>
</dbReference>